<organism evidence="1 2">
    <name type="scientific">Euroglyphus maynei</name>
    <name type="common">Mayne's house dust mite</name>
    <dbReference type="NCBI Taxonomy" id="6958"/>
    <lineage>
        <taxon>Eukaryota</taxon>
        <taxon>Metazoa</taxon>
        <taxon>Ecdysozoa</taxon>
        <taxon>Arthropoda</taxon>
        <taxon>Chelicerata</taxon>
        <taxon>Arachnida</taxon>
        <taxon>Acari</taxon>
        <taxon>Acariformes</taxon>
        <taxon>Sarcoptiformes</taxon>
        <taxon>Astigmata</taxon>
        <taxon>Psoroptidia</taxon>
        <taxon>Analgoidea</taxon>
        <taxon>Pyroglyphidae</taxon>
        <taxon>Pyroglyphinae</taxon>
        <taxon>Euroglyphus</taxon>
    </lineage>
</organism>
<gene>
    <name evidence="1" type="ORF">BLA29_015480</name>
</gene>
<evidence type="ECO:0000313" key="2">
    <source>
        <dbReference type="Proteomes" id="UP000194236"/>
    </source>
</evidence>
<comment type="caution">
    <text evidence="1">The sequence shown here is derived from an EMBL/GenBank/DDBJ whole genome shotgun (WGS) entry which is preliminary data.</text>
</comment>
<protein>
    <submittedName>
        <fullName evidence="1">Uncharacterized protein</fullName>
    </submittedName>
</protein>
<sequence length="74" mass="8682">NLVIRKNLRIKITKASRQLLFLSLEELSNLQNDYDRISELCLSEGPEDYDDQKKKDDLYVQKIEALVALERSKN</sequence>
<proteinExistence type="predicted"/>
<dbReference type="Proteomes" id="UP000194236">
    <property type="component" value="Unassembled WGS sequence"/>
</dbReference>
<dbReference type="EMBL" id="MUJZ01041142">
    <property type="protein sequence ID" value="OTF75600.1"/>
    <property type="molecule type" value="Genomic_DNA"/>
</dbReference>
<feature type="non-terminal residue" evidence="1">
    <location>
        <position position="74"/>
    </location>
</feature>
<keyword evidence="2" id="KW-1185">Reference proteome</keyword>
<evidence type="ECO:0000313" key="1">
    <source>
        <dbReference type="EMBL" id="OTF75600.1"/>
    </source>
</evidence>
<dbReference type="AlphaFoldDB" id="A0A1Y3B455"/>
<name>A0A1Y3B455_EURMA</name>
<reference evidence="1 2" key="1">
    <citation type="submission" date="2017-03" db="EMBL/GenBank/DDBJ databases">
        <title>Genome Survey of Euroglyphus maynei.</title>
        <authorList>
            <person name="Arlian L.G."/>
            <person name="Morgan M.S."/>
            <person name="Rider S.D."/>
        </authorList>
    </citation>
    <scope>NUCLEOTIDE SEQUENCE [LARGE SCALE GENOMIC DNA]</scope>
    <source>
        <strain evidence="1">Arlian Lab</strain>
        <tissue evidence="1">Whole body</tissue>
    </source>
</reference>
<feature type="non-terminal residue" evidence="1">
    <location>
        <position position="1"/>
    </location>
</feature>
<accession>A0A1Y3B455</accession>